<evidence type="ECO:0000313" key="3">
    <source>
        <dbReference type="Proteomes" id="UP000002247"/>
    </source>
</evidence>
<sequence>MPRAHQTAPVEIDKNPEHRLGVNAHKDPVDLQKIAQMQVQGLLNAIKLFTGLDLADPGKLLESVVSGAAGFAGAVLNALTSALGFDLSAKLREFEQALEEVPVLGDIVKALTGKAGGAGDLEAWAQSLPAQAEQAAHDAIAQVNTLVGELAHGAETVGQTLADTIGSVVDLLAGTHQQTQDNTAAITALSTIAPTNVVTSLASSTDPNDIPAFDRILMVPIAATASAGAHTHTYSSGGTGQGTTSTAGAHTHAIGSDAWGYAPEDKELVLVFIRSDRKQSVNAVKVITAVTGWSLGGVSTVQLSLHAYSQPDAALKLLATTSNQKDVITTAAQEYAIGLGSTFDVLPGHVLAIGVWQQVNLFGATRKLAGIPQVGVKPRTGAPVKTILGKITGQSSIPATIKLSDVAWNYNAAVWGALTLA</sequence>
<dbReference type="Proteomes" id="UP000002247">
    <property type="component" value="Chromosome"/>
</dbReference>
<dbReference type="HOGENOM" id="CLU_651942_0_0_11"/>
<keyword evidence="3" id="KW-1185">Reference proteome</keyword>
<organism evidence="2 3">
    <name type="scientific">Segniliparus rotundus (strain ATCC BAA-972 / CDC 1076 / CIP 108378 / DSM 44985 / JCM 13578)</name>
    <dbReference type="NCBI Taxonomy" id="640132"/>
    <lineage>
        <taxon>Bacteria</taxon>
        <taxon>Bacillati</taxon>
        <taxon>Actinomycetota</taxon>
        <taxon>Actinomycetes</taxon>
        <taxon>Mycobacteriales</taxon>
        <taxon>Segniliparaceae</taxon>
        <taxon>Segniliparus</taxon>
    </lineage>
</organism>
<gene>
    <name evidence="2" type="ordered locus">Srot_0080</name>
</gene>
<name>D6Z9P6_SEGRD</name>
<protein>
    <recommendedName>
        <fullName evidence="4">Minor tail protein</fullName>
    </recommendedName>
</protein>
<dbReference type="STRING" id="640132.Srot_0080"/>
<dbReference type="EMBL" id="CP001958">
    <property type="protein sequence ID" value="ADG96573.1"/>
    <property type="molecule type" value="Genomic_DNA"/>
</dbReference>
<proteinExistence type="predicted"/>
<dbReference type="AlphaFoldDB" id="D6Z9P6"/>
<dbReference type="KEGG" id="srt:Srot_0080"/>
<feature type="region of interest" description="Disordered" evidence="1">
    <location>
        <begin position="230"/>
        <end position="249"/>
    </location>
</feature>
<evidence type="ECO:0000256" key="1">
    <source>
        <dbReference type="SAM" id="MobiDB-lite"/>
    </source>
</evidence>
<accession>D6Z9P6</accession>
<evidence type="ECO:0000313" key="2">
    <source>
        <dbReference type="EMBL" id="ADG96573.1"/>
    </source>
</evidence>
<evidence type="ECO:0008006" key="4">
    <source>
        <dbReference type="Google" id="ProtNLM"/>
    </source>
</evidence>
<reference evidence="2 3" key="1">
    <citation type="journal article" date="2010" name="Stand. Genomic Sci.">
        <title>Complete genome sequence of Segniliparus rotundus type strain (CDC 1076).</title>
        <authorList>
            <person name="Sikorski J."/>
            <person name="Lapidus A."/>
            <person name="Copeland A."/>
            <person name="Misra M."/>
            <person name="Glavina Del Rio T."/>
            <person name="Nolan M."/>
            <person name="Lucas S."/>
            <person name="Chen F."/>
            <person name="Tice H."/>
            <person name="Cheng J.F."/>
            <person name="Jando M."/>
            <person name="Schneider S."/>
            <person name="Bruce D."/>
            <person name="Goodwin L."/>
            <person name="Pitluck S."/>
            <person name="Liolios K."/>
            <person name="Mikhailova N."/>
            <person name="Pati A."/>
            <person name="Ivanova N."/>
            <person name="Mavromatis K."/>
            <person name="Chen A."/>
            <person name="Palaniappan K."/>
            <person name="Chertkov O."/>
            <person name="Land M."/>
            <person name="Hauser L."/>
            <person name="Chang Y.J."/>
            <person name="Jeffries C.D."/>
            <person name="Brettin T."/>
            <person name="Detter J.C."/>
            <person name="Han C."/>
            <person name="Rohde M."/>
            <person name="Goker M."/>
            <person name="Bristow J."/>
            <person name="Eisen J.A."/>
            <person name="Markowitz V."/>
            <person name="Hugenholtz P."/>
            <person name="Kyrpides N.C."/>
            <person name="Klenk H.P."/>
        </authorList>
    </citation>
    <scope>NUCLEOTIDE SEQUENCE [LARGE SCALE GENOMIC DNA]</scope>
    <source>
        <strain evidence="3">ATCC BAA-972 / CDC 1076 / CIP 108378 / DSM 44985 / JCM 13578</strain>
    </source>
</reference>
<dbReference type="RefSeq" id="WP_013137029.1">
    <property type="nucleotide sequence ID" value="NC_014168.1"/>
</dbReference>